<evidence type="ECO:0000256" key="1">
    <source>
        <dbReference type="ARBA" id="ARBA00004141"/>
    </source>
</evidence>
<dbReference type="Proteomes" id="UP000315995">
    <property type="component" value="Chromosome"/>
</dbReference>
<protein>
    <submittedName>
        <fullName evidence="9">GtrA family protein</fullName>
    </submittedName>
</protein>
<keyword evidence="5 7" id="KW-0472">Membrane</keyword>
<dbReference type="AlphaFoldDB" id="A0A4Y6PP20"/>
<feature type="domain" description="GtrA/DPMS transmembrane" evidence="8">
    <location>
        <begin position="75"/>
        <end position="214"/>
    </location>
</feature>
<dbReference type="PANTHER" id="PTHR38459">
    <property type="entry name" value="PROPHAGE BACTOPRENOL-LINKED GLUCOSE TRANSLOCASE HOMOLOG"/>
    <property type="match status" value="1"/>
</dbReference>
<evidence type="ECO:0000256" key="5">
    <source>
        <dbReference type="ARBA" id="ARBA00023136"/>
    </source>
</evidence>
<feature type="compositionally biased region" description="Polar residues" evidence="6">
    <location>
        <begin position="11"/>
        <end position="32"/>
    </location>
</feature>
<comment type="similarity">
    <text evidence="2">Belongs to the GtrA family.</text>
</comment>
<name>A0A4Y6PP20_PERCE</name>
<evidence type="ECO:0000313" key="10">
    <source>
        <dbReference type="Proteomes" id="UP000315995"/>
    </source>
</evidence>
<feature type="transmembrane region" description="Helical" evidence="7">
    <location>
        <begin position="188"/>
        <end position="214"/>
    </location>
</feature>
<comment type="subcellular location">
    <subcellularLocation>
        <location evidence="1">Membrane</location>
        <topology evidence="1">Multi-pass membrane protein</topology>
    </subcellularLocation>
</comment>
<sequence>MKQPTAFMTKWVSNSTRTTRPSLSNHSTSSSKPGGARMSTESMGGADLADAGVTSSQGIFGLALLTPERLKRLVKFGLVGVSGVFVNLAVFEVLFRMASMQFSVANALGIVVSIFTNFLLNDMWTWGDRVKGARRRDWFGRLTKYYVSASVAAGVQLLVASAAVALVFDSLIVDIPAVVPVEPTSIDIGPTLAVLTGIIVGMGINFLASHLWAFRDAEVKE</sequence>
<feature type="transmembrane region" description="Helical" evidence="7">
    <location>
        <begin position="76"/>
        <end position="98"/>
    </location>
</feature>
<accession>A0A4Y6PP20</accession>
<feature type="transmembrane region" description="Helical" evidence="7">
    <location>
        <begin position="145"/>
        <end position="168"/>
    </location>
</feature>
<dbReference type="OrthoDB" id="9810303at2"/>
<accession>A0A5B8Y1N3</accession>
<dbReference type="InterPro" id="IPR007267">
    <property type="entry name" value="GtrA_DPMS_TM"/>
</dbReference>
<dbReference type="EMBL" id="CP041186">
    <property type="protein sequence ID" value="QDG50076.1"/>
    <property type="molecule type" value="Genomic_DNA"/>
</dbReference>
<evidence type="ECO:0000256" key="4">
    <source>
        <dbReference type="ARBA" id="ARBA00022989"/>
    </source>
</evidence>
<keyword evidence="3 7" id="KW-0812">Transmembrane</keyword>
<dbReference type="Pfam" id="PF04138">
    <property type="entry name" value="GtrA_DPMS_TM"/>
    <property type="match status" value="1"/>
</dbReference>
<evidence type="ECO:0000313" key="9">
    <source>
        <dbReference type="EMBL" id="QDG50076.1"/>
    </source>
</evidence>
<feature type="region of interest" description="Disordered" evidence="6">
    <location>
        <begin position="1"/>
        <end position="43"/>
    </location>
</feature>
<dbReference type="InterPro" id="IPR051401">
    <property type="entry name" value="GtrA_CellWall_Glycosyl"/>
</dbReference>
<keyword evidence="4 7" id="KW-1133">Transmembrane helix</keyword>
<evidence type="ECO:0000256" key="7">
    <source>
        <dbReference type="SAM" id="Phobius"/>
    </source>
</evidence>
<gene>
    <name evidence="9" type="ORF">FIV42_04795</name>
</gene>
<evidence type="ECO:0000259" key="8">
    <source>
        <dbReference type="Pfam" id="PF04138"/>
    </source>
</evidence>
<dbReference type="GO" id="GO:0005886">
    <property type="term" value="C:plasma membrane"/>
    <property type="evidence" value="ECO:0007669"/>
    <property type="project" value="TreeGrafter"/>
</dbReference>
<keyword evidence="10" id="KW-1185">Reference proteome</keyword>
<dbReference type="PANTHER" id="PTHR38459:SF1">
    <property type="entry name" value="PROPHAGE BACTOPRENOL-LINKED GLUCOSE TRANSLOCASE HOMOLOG"/>
    <property type="match status" value="1"/>
</dbReference>
<proteinExistence type="inferred from homology"/>
<organism evidence="9 10">
    <name type="scientific">Persicimonas caeni</name>
    <dbReference type="NCBI Taxonomy" id="2292766"/>
    <lineage>
        <taxon>Bacteria</taxon>
        <taxon>Deltaproteobacteria</taxon>
        <taxon>Bradymonadales</taxon>
        <taxon>Bradymonadaceae</taxon>
        <taxon>Persicimonas</taxon>
    </lineage>
</organism>
<feature type="transmembrane region" description="Helical" evidence="7">
    <location>
        <begin position="104"/>
        <end position="124"/>
    </location>
</feature>
<evidence type="ECO:0000256" key="2">
    <source>
        <dbReference type="ARBA" id="ARBA00009399"/>
    </source>
</evidence>
<reference evidence="9 10" key="1">
    <citation type="submission" date="2019-06" db="EMBL/GenBank/DDBJ databases">
        <title>Persicimonas caeni gen. nov., sp. nov., a predatory bacterium isolated from solar saltern.</title>
        <authorList>
            <person name="Wang S."/>
        </authorList>
    </citation>
    <scope>NUCLEOTIDE SEQUENCE [LARGE SCALE GENOMIC DNA]</scope>
    <source>
        <strain evidence="9 10">YN101</strain>
    </source>
</reference>
<evidence type="ECO:0000256" key="6">
    <source>
        <dbReference type="SAM" id="MobiDB-lite"/>
    </source>
</evidence>
<evidence type="ECO:0000256" key="3">
    <source>
        <dbReference type="ARBA" id="ARBA00022692"/>
    </source>
</evidence>
<dbReference type="GO" id="GO:0000271">
    <property type="term" value="P:polysaccharide biosynthetic process"/>
    <property type="evidence" value="ECO:0007669"/>
    <property type="project" value="InterPro"/>
</dbReference>